<dbReference type="GO" id="GO:0004089">
    <property type="term" value="F:carbonate dehydratase activity"/>
    <property type="evidence" value="ECO:0007669"/>
    <property type="project" value="UniProtKB-EC"/>
</dbReference>
<dbReference type="InterPro" id="IPR015892">
    <property type="entry name" value="Carbonic_anhydrase_CS"/>
</dbReference>
<evidence type="ECO:0000313" key="10">
    <source>
        <dbReference type="Proteomes" id="UP000267408"/>
    </source>
</evidence>
<dbReference type="SMART" id="SM00947">
    <property type="entry name" value="Pro_CA"/>
    <property type="match status" value="1"/>
</dbReference>
<comment type="caution">
    <text evidence="9">The sequence shown here is derived from an EMBL/GenBank/DDBJ whole genome shotgun (WGS) entry which is preliminary data.</text>
</comment>
<comment type="cofactor">
    <cofactor evidence="8">
        <name>Zn(2+)</name>
        <dbReference type="ChEBI" id="CHEBI:29105"/>
    </cofactor>
    <text evidence="8">Binds 1 zinc ion per subunit.</text>
</comment>
<dbReference type="GO" id="GO:0008270">
    <property type="term" value="F:zinc ion binding"/>
    <property type="evidence" value="ECO:0007669"/>
    <property type="project" value="InterPro"/>
</dbReference>
<comment type="similarity">
    <text evidence="1">Belongs to the beta-class carbonic anhydrase family.</text>
</comment>
<dbReference type="OrthoDB" id="9771198at2"/>
<evidence type="ECO:0000256" key="4">
    <source>
        <dbReference type="ARBA" id="ARBA00022833"/>
    </source>
</evidence>
<organism evidence="9 10">
    <name type="scientific">Kitasatospora cineracea</name>
    <dbReference type="NCBI Taxonomy" id="88074"/>
    <lineage>
        <taxon>Bacteria</taxon>
        <taxon>Bacillati</taxon>
        <taxon>Actinomycetota</taxon>
        <taxon>Actinomycetes</taxon>
        <taxon>Kitasatosporales</taxon>
        <taxon>Streptomycetaceae</taxon>
        <taxon>Kitasatospora</taxon>
    </lineage>
</organism>
<dbReference type="EMBL" id="RJVJ01000001">
    <property type="protein sequence ID" value="ROR42997.1"/>
    <property type="molecule type" value="Genomic_DNA"/>
</dbReference>
<proteinExistence type="inferred from homology"/>
<dbReference type="EC" id="4.2.1.1" evidence="2"/>
<evidence type="ECO:0000256" key="2">
    <source>
        <dbReference type="ARBA" id="ARBA00012925"/>
    </source>
</evidence>
<evidence type="ECO:0000256" key="6">
    <source>
        <dbReference type="ARBA" id="ARBA00024993"/>
    </source>
</evidence>
<dbReference type="RefSeq" id="WP_100837045.1">
    <property type="nucleotide sequence ID" value="NZ_RJVJ01000001.1"/>
</dbReference>
<evidence type="ECO:0000256" key="7">
    <source>
        <dbReference type="ARBA" id="ARBA00048348"/>
    </source>
</evidence>
<evidence type="ECO:0000256" key="3">
    <source>
        <dbReference type="ARBA" id="ARBA00022723"/>
    </source>
</evidence>
<feature type="binding site" evidence="8">
    <location>
        <position position="101"/>
    </location>
    <ligand>
        <name>Zn(2+)</name>
        <dbReference type="ChEBI" id="CHEBI:29105"/>
    </ligand>
</feature>
<evidence type="ECO:0000256" key="8">
    <source>
        <dbReference type="PIRSR" id="PIRSR601765-1"/>
    </source>
</evidence>
<feature type="binding site" evidence="8">
    <location>
        <position position="98"/>
    </location>
    <ligand>
        <name>Zn(2+)</name>
        <dbReference type="ChEBI" id="CHEBI:29105"/>
    </ligand>
</feature>
<dbReference type="PANTHER" id="PTHR11002:SF76">
    <property type="entry name" value="CARBONIC ANHYDRASE"/>
    <property type="match status" value="1"/>
</dbReference>
<dbReference type="Proteomes" id="UP000267408">
    <property type="component" value="Unassembled WGS sequence"/>
</dbReference>
<gene>
    <name evidence="9" type="ORF">EDD39_1132</name>
</gene>
<keyword evidence="3 8" id="KW-0479">Metal-binding</keyword>
<name>A0A8G1XEP9_9ACTN</name>
<reference evidence="9 10" key="1">
    <citation type="submission" date="2018-11" db="EMBL/GenBank/DDBJ databases">
        <title>Sequencing the genomes of 1000 actinobacteria strains.</title>
        <authorList>
            <person name="Klenk H.-P."/>
        </authorList>
    </citation>
    <scope>NUCLEOTIDE SEQUENCE [LARGE SCALE GENOMIC DNA]</scope>
    <source>
        <strain evidence="9 10">DSM 44780</strain>
    </source>
</reference>
<feature type="binding site" evidence="8">
    <location>
        <position position="38"/>
    </location>
    <ligand>
        <name>Zn(2+)</name>
        <dbReference type="ChEBI" id="CHEBI:29105"/>
    </ligand>
</feature>
<keyword evidence="4 8" id="KW-0862">Zinc</keyword>
<sequence>MKHLTEHARRFHGQVAREPGPYQDLHRGQRPQALMITCADSRIQPSLMTGAAPGDLLELRTVGNIVPAYRLGSPCGTAATVEFAIAALSVPAIVVMGHSGCEGVAALMDRRAAARMPLLDAWLDEAAYCSPETPGPNAGQVRAAELEHLLNQVANLCTLPAVIRARFQERLAVHAWHYDVATGRIQAWHPQEQEWLPL</sequence>
<evidence type="ECO:0000313" key="9">
    <source>
        <dbReference type="EMBL" id="ROR42997.1"/>
    </source>
</evidence>
<dbReference type="GO" id="GO:0015976">
    <property type="term" value="P:carbon utilization"/>
    <property type="evidence" value="ECO:0007669"/>
    <property type="project" value="InterPro"/>
</dbReference>
<dbReference type="AlphaFoldDB" id="A0A8G1XEP9"/>
<comment type="function">
    <text evidence="6">Catalyzes the reversible hydration of carbon dioxide to form bicarbonate.</text>
</comment>
<dbReference type="Pfam" id="PF00484">
    <property type="entry name" value="Pro_CA"/>
    <property type="match status" value="1"/>
</dbReference>
<dbReference type="SUPFAM" id="SSF53056">
    <property type="entry name" value="beta-carbonic anhydrase, cab"/>
    <property type="match status" value="1"/>
</dbReference>
<dbReference type="Gene3D" id="3.40.1050.10">
    <property type="entry name" value="Carbonic anhydrase"/>
    <property type="match status" value="1"/>
</dbReference>
<feature type="binding site" evidence="8">
    <location>
        <position position="40"/>
    </location>
    <ligand>
        <name>Zn(2+)</name>
        <dbReference type="ChEBI" id="CHEBI:29105"/>
    </ligand>
</feature>
<dbReference type="InterPro" id="IPR001765">
    <property type="entry name" value="Carbonic_anhydrase"/>
</dbReference>
<accession>A0A8G1XEP9</accession>
<dbReference type="PROSITE" id="PS00704">
    <property type="entry name" value="PROK_CO2_ANHYDRASE_1"/>
    <property type="match status" value="1"/>
</dbReference>
<evidence type="ECO:0000256" key="5">
    <source>
        <dbReference type="ARBA" id="ARBA00023239"/>
    </source>
</evidence>
<dbReference type="InterPro" id="IPR036874">
    <property type="entry name" value="Carbonic_anhydrase_sf"/>
</dbReference>
<protein>
    <recommendedName>
        <fullName evidence="2">carbonic anhydrase</fullName>
        <ecNumber evidence="2">4.2.1.1</ecNumber>
    </recommendedName>
</protein>
<dbReference type="PANTHER" id="PTHR11002">
    <property type="entry name" value="CARBONIC ANHYDRASE"/>
    <property type="match status" value="1"/>
</dbReference>
<evidence type="ECO:0000256" key="1">
    <source>
        <dbReference type="ARBA" id="ARBA00006217"/>
    </source>
</evidence>
<keyword evidence="5" id="KW-0456">Lyase</keyword>
<comment type="catalytic activity">
    <reaction evidence="7">
        <text>hydrogencarbonate + H(+) = CO2 + H2O</text>
        <dbReference type="Rhea" id="RHEA:10748"/>
        <dbReference type="ChEBI" id="CHEBI:15377"/>
        <dbReference type="ChEBI" id="CHEBI:15378"/>
        <dbReference type="ChEBI" id="CHEBI:16526"/>
        <dbReference type="ChEBI" id="CHEBI:17544"/>
        <dbReference type="EC" id="4.2.1.1"/>
    </reaction>
</comment>